<comment type="caution">
    <text evidence="3">The sequence shown here is derived from an EMBL/GenBank/DDBJ whole genome shotgun (WGS) entry which is preliminary data.</text>
</comment>
<feature type="compositionally biased region" description="Low complexity" evidence="1">
    <location>
        <begin position="74"/>
        <end position="83"/>
    </location>
</feature>
<evidence type="ECO:0000256" key="1">
    <source>
        <dbReference type="SAM" id="MobiDB-lite"/>
    </source>
</evidence>
<evidence type="ECO:0000313" key="4">
    <source>
        <dbReference type="Proteomes" id="UP000646244"/>
    </source>
</evidence>
<accession>A0A918WQS9</accession>
<sequence length="233" mass="22682">MTSHITPRRHRALLAAGAGLAVTAALTLSGTGTASARGADAASTTVRPAGHSFTASLNGEASFKAGSVTASCAASSSEPSAGSGNNKVPDAPANSNASGPVTSGINAPTYSDCSSSLPVDVKVTTSGTWTVSMQNGSPITASLTIPTGGFVLKSSGLANCTITAAPDAPVTFPATFTNGSGSTPSRITVADAEVAVKVTGGFGCPTAATTSVFNAVYDVKDVTDPAALITVGD</sequence>
<dbReference type="RefSeq" id="WP_190112601.1">
    <property type="nucleotide sequence ID" value="NZ_BMVB01000027.1"/>
</dbReference>
<feature type="signal peptide" evidence="2">
    <location>
        <begin position="1"/>
        <end position="24"/>
    </location>
</feature>
<reference evidence="3" key="2">
    <citation type="submission" date="2020-09" db="EMBL/GenBank/DDBJ databases">
        <authorList>
            <person name="Sun Q."/>
            <person name="Ohkuma M."/>
        </authorList>
    </citation>
    <scope>NUCLEOTIDE SEQUENCE</scope>
    <source>
        <strain evidence="3">JCM 4633</strain>
    </source>
</reference>
<feature type="chain" id="PRO_5039545059" description="Ig-like domain-containing protein" evidence="2">
    <location>
        <begin position="25"/>
        <end position="233"/>
    </location>
</feature>
<organism evidence="3 4">
    <name type="scientific">Streptomyces cinnamoneus</name>
    <name type="common">Streptoverticillium cinnamoneum</name>
    <dbReference type="NCBI Taxonomy" id="53446"/>
    <lineage>
        <taxon>Bacteria</taxon>
        <taxon>Bacillati</taxon>
        <taxon>Actinomycetota</taxon>
        <taxon>Actinomycetes</taxon>
        <taxon>Kitasatosporales</taxon>
        <taxon>Streptomycetaceae</taxon>
        <taxon>Streptomyces</taxon>
        <taxon>Streptomyces cinnamoneus group</taxon>
    </lineage>
</organism>
<name>A0A918WQS9_STRCJ</name>
<protein>
    <recommendedName>
        <fullName evidence="5">Ig-like domain-containing protein</fullName>
    </recommendedName>
</protein>
<dbReference type="EMBL" id="BMVB01000027">
    <property type="protein sequence ID" value="GHC69159.1"/>
    <property type="molecule type" value="Genomic_DNA"/>
</dbReference>
<evidence type="ECO:0000256" key="2">
    <source>
        <dbReference type="SAM" id="SignalP"/>
    </source>
</evidence>
<proteinExistence type="predicted"/>
<evidence type="ECO:0000313" key="3">
    <source>
        <dbReference type="EMBL" id="GHC69159.1"/>
    </source>
</evidence>
<dbReference type="InterPro" id="IPR006311">
    <property type="entry name" value="TAT_signal"/>
</dbReference>
<keyword evidence="2" id="KW-0732">Signal</keyword>
<reference evidence="3" key="1">
    <citation type="journal article" date="2014" name="Int. J. Syst. Evol. Microbiol.">
        <title>Complete genome sequence of Corynebacterium casei LMG S-19264T (=DSM 44701T), isolated from a smear-ripened cheese.</title>
        <authorList>
            <consortium name="US DOE Joint Genome Institute (JGI-PGF)"/>
            <person name="Walter F."/>
            <person name="Albersmeier A."/>
            <person name="Kalinowski J."/>
            <person name="Ruckert C."/>
        </authorList>
    </citation>
    <scope>NUCLEOTIDE SEQUENCE</scope>
    <source>
        <strain evidence="3">JCM 4633</strain>
    </source>
</reference>
<evidence type="ECO:0008006" key="5">
    <source>
        <dbReference type="Google" id="ProtNLM"/>
    </source>
</evidence>
<feature type="region of interest" description="Disordered" evidence="1">
    <location>
        <begin position="74"/>
        <end position="100"/>
    </location>
</feature>
<dbReference type="PROSITE" id="PS51318">
    <property type="entry name" value="TAT"/>
    <property type="match status" value="1"/>
</dbReference>
<dbReference type="AlphaFoldDB" id="A0A918WQS9"/>
<gene>
    <name evidence="3" type="ORF">GCM10010507_54820</name>
</gene>
<dbReference type="Proteomes" id="UP000646244">
    <property type="component" value="Unassembled WGS sequence"/>
</dbReference>